<name>A0ACB8R2Q5_9AGAM</name>
<dbReference type="Proteomes" id="UP000814033">
    <property type="component" value="Unassembled WGS sequence"/>
</dbReference>
<reference evidence="1" key="2">
    <citation type="journal article" date="2022" name="New Phytol.">
        <title>Evolutionary transition to the ectomycorrhizal habit in the genomes of a hyperdiverse lineage of mushroom-forming fungi.</title>
        <authorList>
            <person name="Looney B."/>
            <person name="Miyauchi S."/>
            <person name="Morin E."/>
            <person name="Drula E."/>
            <person name="Courty P.E."/>
            <person name="Kohler A."/>
            <person name="Kuo A."/>
            <person name="LaButti K."/>
            <person name="Pangilinan J."/>
            <person name="Lipzen A."/>
            <person name="Riley R."/>
            <person name="Andreopoulos W."/>
            <person name="He G."/>
            <person name="Johnson J."/>
            <person name="Nolan M."/>
            <person name="Tritt A."/>
            <person name="Barry K.W."/>
            <person name="Grigoriev I.V."/>
            <person name="Nagy L.G."/>
            <person name="Hibbett D."/>
            <person name="Henrissat B."/>
            <person name="Matheny P.B."/>
            <person name="Labbe J."/>
            <person name="Martin F.M."/>
        </authorList>
    </citation>
    <scope>NUCLEOTIDE SEQUENCE</scope>
    <source>
        <strain evidence="1">FP105234-sp</strain>
    </source>
</reference>
<evidence type="ECO:0000313" key="2">
    <source>
        <dbReference type="Proteomes" id="UP000814033"/>
    </source>
</evidence>
<dbReference type="EMBL" id="MU276572">
    <property type="protein sequence ID" value="KAI0038177.1"/>
    <property type="molecule type" value="Genomic_DNA"/>
</dbReference>
<evidence type="ECO:0000313" key="1">
    <source>
        <dbReference type="EMBL" id="KAI0038177.1"/>
    </source>
</evidence>
<proteinExistence type="predicted"/>
<reference evidence="1" key="1">
    <citation type="submission" date="2021-02" db="EMBL/GenBank/DDBJ databases">
        <authorList>
            <consortium name="DOE Joint Genome Institute"/>
            <person name="Ahrendt S."/>
            <person name="Looney B.P."/>
            <person name="Miyauchi S."/>
            <person name="Morin E."/>
            <person name="Drula E."/>
            <person name="Courty P.E."/>
            <person name="Chicoki N."/>
            <person name="Fauchery L."/>
            <person name="Kohler A."/>
            <person name="Kuo A."/>
            <person name="Labutti K."/>
            <person name="Pangilinan J."/>
            <person name="Lipzen A."/>
            <person name="Riley R."/>
            <person name="Andreopoulos W."/>
            <person name="He G."/>
            <person name="Johnson J."/>
            <person name="Barry K.W."/>
            <person name="Grigoriev I.V."/>
            <person name="Nagy L."/>
            <person name="Hibbett D."/>
            <person name="Henrissat B."/>
            <person name="Matheny P.B."/>
            <person name="Labbe J."/>
            <person name="Martin F."/>
        </authorList>
    </citation>
    <scope>NUCLEOTIDE SEQUENCE</scope>
    <source>
        <strain evidence="1">FP105234-sp</strain>
    </source>
</reference>
<gene>
    <name evidence="1" type="ORF">FA95DRAFT_1613577</name>
</gene>
<sequence>MTPARDRILLWHTPFSVEYCANALTTLSVDAFTRLRAVQVHAVEPNTRTSYGAGLLRFTQYCDAHRISESDRMPASDLLLAAFVAGAAGKVASAQQWISGIKLWHKLNGAPWLGDGALQLAMKGVKKLAPESSRKPPRPPVTIEHMRALLAGLDLYNTRDAAVWAVASIAFWSICRLGEMIPTSAVSFTPRKHVTRGAELTRATTRNGVRCAALHIPFTKVTGEEGADIAITDLDDAMSPFYAMEYHLRVNQRVPADAPFFAFEQDDDWRVLTKDIFLARCKQVWQEAGIEVVSDGHSFRIGGTTEWLLRGTPPEIVAKQGRWRSNAFLLYWRKVQAVLPFFMSQAFNAFEAARLDQNMAEYEQTSRTT</sequence>
<accession>A0ACB8R2Q5</accession>
<protein>
    <submittedName>
        <fullName evidence="1">DNA breaking-rejoining enzyme</fullName>
    </submittedName>
</protein>
<keyword evidence="2" id="KW-1185">Reference proteome</keyword>
<comment type="caution">
    <text evidence="1">The sequence shown here is derived from an EMBL/GenBank/DDBJ whole genome shotgun (WGS) entry which is preliminary data.</text>
</comment>
<organism evidence="1 2">
    <name type="scientific">Auriscalpium vulgare</name>
    <dbReference type="NCBI Taxonomy" id="40419"/>
    <lineage>
        <taxon>Eukaryota</taxon>
        <taxon>Fungi</taxon>
        <taxon>Dikarya</taxon>
        <taxon>Basidiomycota</taxon>
        <taxon>Agaricomycotina</taxon>
        <taxon>Agaricomycetes</taxon>
        <taxon>Russulales</taxon>
        <taxon>Auriscalpiaceae</taxon>
        <taxon>Auriscalpium</taxon>
    </lineage>
</organism>